<sequence>MVAMPVQPPRQAAELSEEDQLKFQEMAMQLLDRTLRDLDEHDVEPRSHDKQDPRLWKKIHHKDHFTTYTRCDDAPEAAYVAADGGRSTTSRPSKDVVLGMGYVQCPLSELMYGVFMGNSQAMALKSAVVDKNIGNGAVLKQLMGPTEEDPFRFLALKWIEVRPPRGVSGKLVAPREVMFLGGTGTLRRRDTGEFIGYEVHHSIDHPAFPPVDGLRRTRIVIGSIYRERPNGTVDLFIKSYSMEADMGSILGPLAMAHAAKCIEQVWTVPDFAYAKKLRWCIDHRVHSNSVKAFHAKLAKRCASCDKSVANKIWQYRAAHRVCNLCKAPLCSNCRVKKDLYEIDPYFRARKFPIRICPPCREFVKQLDAKEVQRQEMLRPQRPEVLNPLTPSTLDALARNFSLDNSFCTASVESLCMLDSPRARSDSVMTDLLN</sequence>
<dbReference type="Gene3D" id="3.30.530.20">
    <property type="match status" value="1"/>
</dbReference>
<dbReference type="PANTHER" id="PTHR13510:SF44">
    <property type="entry name" value="RABENOSYN-5"/>
    <property type="match status" value="1"/>
</dbReference>
<accession>A0A833X200</accession>
<evidence type="ECO:0000313" key="1">
    <source>
        <dbReference type="EMBL" id="KAF4037891.1"/>
    </source>
</evidence>
<evidence type="ECO:0000313" key="2">
    <source>
        <dbReference type="EMBL" id="KAF4046086.1"/>
    </source>
</evidence>
<evidence type="ECO:0000313" key="3">
    <source>
        <dbReference type="EMBL" id="KAF4133968.1"/>
    </source>
</evidence>
<reference evidence="2" key="1">
    <citation type="submission" date="2020-04" db="EMBL/GenBank/DDBJ databases">
        <title>Hybrid Assembly of Korean Phytophthora infestans isolates.</title>
        <authorList>
            <person name="Prokchorchik M."/>
            <person name="Lee Y."/>
            <person name="Seo J."/>
            <person name="Cho J.-H."/>
            <person name="Park Y.-E."/>
            <person name="Jang D.-C."/>
            <person name="Im J.-S."/>
            <person name="Choi J.-G."/>
            <person name="Park H.-J."/>
            <person name="Lee G.-B."/>
            <person name="Lee Y.-G."/>
            <person name="Hong S.-Y."/>
            <person name="Cho K."/>
            <person name="Sohn K.H."/>
        </authorList>
    </citation>
    <scope>NUCLEOTIDE SEQUENCE</scope>
    <source>
        <strain evidence="2">KR_1_A1</strain>
        <strain evidence="3">KR_2_A2</strain>
    </source>
</reference>
<dbReference type="InterPro" id="IPR052727">
    <property type="entry name" value="Rab4/Rab5_effector"/>
</dbReference>
<dbReference type="EMBL" id="JAACNO010002351">
    <property type="protein sequence ID" value="KAF4133968.1"/>
    <property type="molecule type" value="Genomic_DNA"/>
</dbReference>
<organism evidence="2 4">
    <name type="scientific">Phytophthora infestans</name>
    <name type="common">Potato late blight agent</name>
    <name type="synonym">Botrytis infestans</name>
    <dbReference type="NCBI Taxonomy" id="4787"/>
    <lineage>
        <taxon>Eukaryota</taxon>
        <taxon>Sar</taxon>
        <taxon>Stramenopiles</taxon>
        <taxon>Oomycota</taxon>
        <taxon>Peronosporomycetes</taxon>
        <taxon>Peronosporales</taxon>
        <taxon>Peronosporaceae</taxon>
        <taxon>Phytophthora</taxon>
    </lineage>
</organism>
<evidence type="ECO:0000313" key="4">
    <source>
        <dbReference type="Proteomes" id="UP000602510"/>
    </source>
</evidence>
<dbReference type="Proteomes" id="UP000602510">
    <property type="component" value="Unassembled WGS sequence"/>
</dbReference>
<dbReference type="EMBL" id="WSZM01000226">
    <property type="protein sequence ID" value="KAF4037891.1"/>
    <property type="molecule type" value="Genomic_DNA"/>
</dbReference>
<name>A0A833X200_PHYIN</name>
<comment type="caution">
    <text evidence="2">The sequence shown here is derived from an EMBL/GenBank/DDBJ whole genome shotgun (WGS) entry which is preliminary data.</text>
</comment>
<dbReference type="InterPro" id="IPR023393">
    <property type="entry name" value="START-like_dom_sf"/>
</dbReference>
<protein>
    <recommendedName>
        <fullName evidence="5">FYVE-type domain-containing protein</fullName>
    </recommendedName>
</protein>
<evidence type="ECO:0008006" key="5">
    <source>
        <dbReference type="Google" id="ProtNLM"/>
    </source>
</evidence>
<gene>
    <name evidence="2" type="ORF">GN244_ATG01525</name>
    <name evidence="1" type="ORF">GN244_ATG10018</name>
    <name evidence="3" type="ORF">GN958_ATG16843</name>
</gene>
<dbReference type="Proteomes" id="UP000704712">
    <property type="component" value="Unassembled WGS sequence"/>
</dbReference>
<dbReference type="EMBL" id="WSZM01000031">
    <property type="protein sequence ID" value="KAF4046086.1"/>
    <property type="molecule type" value="Genomic_DNA"/>
</dbReference>
<proteinExistence type="predicted"/>
<dbReference type="AlphaFoldDB" id="A0A833X200"/>
<dbReference type="OMA" id="HKEHFTT"/>
<dbReference type="PANTHER" id="PTHR13510">
    <property type="entry name" value="FYVE-FINGER-CONTAINING RAB5 EFFECTOR PROTEIN RABENOSYN-5-RELATED"/>
    <property type="match status" value="1"/>
</dbReference>
<keyword evidence="4" id="KW-1185">Reference proteome</keyword>